<accession>A0A9N8J9L7</accession>
<protein>
    <submittedName>
        <fullName evidence="1">Uncharacterized protein</fullName>
    </submittedName>
</protein>
<reference evidence="1" key="1">
    <citation type="submission" date="2020-06" db="EMBL/GenBank/DDBJ databases">
        <authorList>
            <person name="Onetto C."/>
        </authorList>
    </citation>
    <scope>NUCLEOTIDE SEQUENCE</scope>
</reference>
<evidence type="ECO:0000313" key="2">
    <source>
        <dbReference type="Proteomes" id="UP000716446"/>
    </source>
</evidence>
<proteinExistence type="predicted"/>
<gene>
    <name evidence="1" type="ORF">AWRI4619_LOCUS2312</name>
</gene>
<sequence length="143" mass="16231">MITTPQPTITQARDLATHYTLTNQLALAEASYRDIIDTVQQHQGQHATHADRYNLCNILVQQHKYTEAEPIAKDLVVWLAKRPVDDENAHFLEQQAGAVRLLVQSLKGLGRDEEVDELLVGARFDGREERLRARKQFCGLADE</sequence>
<organism evidence="1 2">
    <name type="scientific">Aureobasidium vineae</name>
    <dbReference type="NCBI Taxonomy" id="2773715"/>
    <lineage>
        <taxon>Eukaryota</taxon>
        <taxon>Fungi</taxon>
        <taxon>Dikarya</taxon>
        <taxon>Ascomycota</taxon>
        <taxon>Pezizomycotina</taxon>
        <taxon>Dothideomycetes</taxon>
        <taxon>Dothideomycetidae</taxon>
        <taxon>Dothideales</taxon>
        <taxon>Saccotheciaceae</taxon>
        <taxon>Aureobasidium</taxon>
    </lineage>
</organism>
<keyword evidence="2" id="KW-1185">Reference proteome</keyword>
<evidence type="ECO:0000313" key="1">
    <source>
        <dbReference type="EMBL" id="CAD0083745.1"/>
    </source>
</evidence>
<name>A0A9N8J9L7_9PEZI</name>
<dbReference type="AlphaFoldDB" id="A0A9N8J9L7"/>
<dbReference type="Proteomes" id="UP000716446">
    <property type="component" value="Unassembled WGS sequence"/>
</dbReference>
<dbReference type="EMBL" id="CAIJEN010000003">
    <property type="protein sequence ID" value="CAD0083745.1"/>
    <property type="molecule type" value="Genomic_DNA"/>
</dbReference>
<comment type="caution">
    <text evidence="1">The sequence shown here is derived from an EMBL/GenBank/DDBJ whole genome shotgun (WGS) entry which is preliminary data.</text>
</comment>